<dbReference type="EMBL" id="CP144460">
    <property type="protein sequence ID" value="XBS36810.1"/>
    <property type="molecule type" value="Genomic_DNA"/>
</dbReference>
<feature type="signal peptide" evidence="1">
    <location>
        <begin position="1"/>
        <end position="22"/>
    </location>
</feature>
<dbReference type="RefSeq" id="WP_349655761.1">
    <property type="nucleotide sequence ID" value="NZ_CP144460.1"/>
</dbReference>
<proteinExistence type="predicted"/>
<protein>
    <recommendedName>
        <fullName evidence="3">Secreted protein</fullName>
    </recommendedName>
</protein>
<name>A0AAU7P537_9XANT</name>
<feature type="chain" id="PRO_5043448102" description="Secreted protein" evidence="1">
    <location>
        <begin position="23"/>
        <end position="112"/>
    </location>
</feature>
<reference evidence="2" key="1">
    <citation type="submission" date="2024-02" db="EMBL/GenBank/DDBJ databases">
        <title>Complete genome sequence of Xanthomonas sp. 10-10.</title>
        <authorList>
            <person name="Biessy A."/>
            <person name="Ciotola M."/>
            <person name="Cadieux M."/>
            <person name="Soufiane B."/>
            <person name="Laforest M."/>
            <person name="Filion M."/>
        </authorList>
    </citation>
    <scope>NUCLEOTIDE SEQUENCE</scope>
    <source>
        <strain evidence="2">10-10</strain>
    </source>
</reference>
<sequence length="112" mass="12815">MNKRVGSMSILLTLFRSNVCWAKPNHAFFYCQHSFAIFFQQTIATFAIEVRQVHRAQPAARARSTRPRHSAFKKALLFRCFSQPLQICKPSPPATLRRHAARCGIVRRLSAS</sequence>
<evidence type="ECO:0008006" key="3">
    <source>
        <dbReference type="Google" id="ProtNLM"/>
    </source>
</evidence>
<evidence type="ECO:0000313" key="2">
    <source>
        <dbReference type="EMBL" id="XBS36810.1"/>
    </source>
</evidence>
<evidence type="ECO:0000256" key="1">
    <source>
        <dbReference type="SAM" id="SignalP"/>
    </source>
</evidence>
<gene>
    <name evidence="2" type="ORF">VZ068_15200</name>
</gene>
<keyword evidence="1" id="KW-0732">Signal</keyword>
<accession>A0AAU7P537</accession>
<dbReference type="AlphaFoldDB" id="A0AAU7P537"/>
<organism evidence="2">
    <name type="scientific">Xanthomonas sp. 10-10</name>
    <dbReference type="NCBI Taxonomy" id="3115848"/>
    <lineage>
        <taxon>Bacteria</taxon>
        <taxon>Pseudomonadati</taxon>
        <taxon>Pseudomonadota</taxon>
        <taxon>Gammaproteobacteria</taxon>
        <taxon>Lysobacterales</taxon>
        <taxon>Lysobacteraceae</taxon>
        <taxon>Xanthomonas</taxon>
    </lineage>
</organism>